<proteinExistence type="predicted"/>
<dbReference type="RefSeq" id="WP_123887882.1">
    <property type="nucleotide sequence ID" value="NZ_RKKU01000001.1"/>
</dbReference>
<dbReference type="EMBL" id="RKKU01000001">
    <property type="protein sequence ID" value="ROZ88444.1"/>
    <property type="molecule type" value="Genomic_DNA"/>
</dbReference>
<keyword evidence="2" id="KW-1185">Reference proteome</keyword>
<dbReference type="Proteomes" id="UP000275199">
    <property type="component" value="Unassembled WGS sequence"/>
</dbReference>
<gene>
    <name evidence="1" type="ORF">EF096_01770</name>
</gene>
<evidence type="ECO:0000313" key="1">
    <source>
        <dbReference type="EMBL" id="ROZ88444.1"/>
    </source>
</evidence>
<reference evidence="1 2" key="1">
    <citation type="submission" date="2018-11" db="EMBL/GenBank/DDBJ databases">
        <authorList>
            <person name="Jang G.I."/>
            <person name="Hwang C.Y."/>
        </authorList>
    </citation>
    <scope>NUCLEOTIDE SEQUENCE [LARGE SCALE GENOMIC DNA]</scope>
    <source>
        <strain evidence="1 2">SSM26</strain>
    </source>
</reference>
<evidence type="ECO:0000313" key="2">
    <source>
        <dbReference type="Proteomes" id="UP000275199"/>
    </source>
</evidence>
<name>A0ABX9XQ51_9PSED</name>
<organism evidence="1 2">
    <name type="scientific">Pseudomonas neustonica</name>
    <dbReference type="NCBI Taxonomy" id="2487346"/>
    <lineage>
        <taxon>Bacteria</taxon>
        <taxon>Pseudomonadati</taxon>
        <taxon>Pseudomonadota</taxon>
        <taxon>Gammaproteobacteria</taxon>
        <taxon>Pseudomonadales</taxon>
        <taxon>Pseudomonadaceae</taxon>
        <taxon>Pseudomonas</taxon>
    </lineage>
</organism>
<protein>
    <submittedName>
        <fullName evidence="1">Uncharacterized protein</fullName>
    </submittedName>
</protein>
<sequence>MLTKDQALKFMAYRVLMLEQANTLEDLYTLEEMAVNDLNYISRQRVMQPVEVGTERRRVEATTNHRAGELEREAMASKTVCLALGRMMRPAAAGGAR</sequence>
<comment type="caution">
    <text evidence="1">The sequence shown here is derived from an EMBL/GenBank/DDBJ whole genome shotgun (WGS) entry which is preliminary data.</text>
</comment>
<accession>A0ABX9XQ51</accession>